<comment type="similarity">
    <text evidence="1">Belongs to the caleosin family.</text>
</comment>
<keyword evidence="2" id="KW-0812">Transmembrane</keyword>
<dbReference type="GO" id="GO:0005509">
    <property type="term" value="F:calcium ion binding"/>
    <property type="evidence" value="ECO:0007669"/>
    <property type="project" value="TreeGrafter"/>
</dbReference>
<sequence length="196" mass="22329">MVAPVDGPSPAPRTGFDEKGKNTALQSHVAFFDPDDDGIIWPSDTYNGFRDLKFNIVLSIAAMCIIHGAFSYVTWGSIIPDPYFRLKIRHMHRAKHGSDTEVYTTVGDFDEDKFFYIFDMYSSDPHTHLTFSQGVRMLHGNMNPFDPFGWFAAIFEWFATYLLLYPLDKRGMAKDDVKAVYDGSIFYRISGRAPKA</sequence>
<evidence type="ECO:0000313" key="3">
    <source>
        <dbReference type="EMBL" id="KIM39038.1"/>
    </source>
</evidence>
<feature type="transmembrane region" description="Helical" evidence="2">
    <location>
        <begin position="148"/>
        <end position="167"/>
    </location>
</feature>
<keyword evidence="2" id="KW-1133">Transmembrane helix</keyword>
<feature type="transmembrane region" description="Helical" evidence="2">
    <location>
        <begin position="56"/>
        <end position="75"/>
    </location>
</feature>
<dbReference type="AlphaFoldDB" id="A0A0C2XMX5"/>
<protein>
    <recommendedName>
        <fullName evidence="5">Caleosin</fullName>
    </recommendedName>
</protein>
<accession>A0A0C2XMX5</accession>
<dbReference type="PANTHER" id="PTHR31495">
    <property type="entry name" value="PEROXYGENASE 3-RELATED"/>
    <property type="match status" value="1"/>
</dbReference>
<dbReference type="Proteomes" id="UP000053424">
    <property type="component" value="Unassembled WGS sequence"/>
</dbReference>
<evidence type="ECO:0000256" key="2">
    <source>
        <dbReference type="SAM" id="Phobius"/>
    </source>
</evidence>
<dbReference type="OrthoDB" id="640742at2759"/>
<evidence type="ECO:0008006" key="5">
    <source>
        <dbReference type="Google" id="ProtNLM"/>
    </source>
</evidence>
<proteinExistence type="inferred from homology"/>
<reference evidence="4" key="2">
    <citation type="submission" date="2015-01" db="EMBL/GenBank/DDBJ databases">
        <title>Evolutionary Origins and Diversification of the Mycorrhizal Mutualists.</title>
        <authorList>
            <consortium name="DOE Joint Genome Institute"/>
            <consortium name="Mycorrhizal Genomics Consortium"/>
            <person name="Kohler A."/>
            <person name="Kuo A."/>
            <person name="Nagy L.G."/>
            <person name="Floudas D."/>
            <person name="Copeland A."/>
            <person name="Barry K.W."/>
            <person name="Cichocki N."/>
            <person name="Veneault-Fourrey C."/>
            <person name="LaButti K."/>
            <person name="Lindquist E.A."/>
            <person name="Lipzen A."/>
            <person name="Lundell T."/>
            <person name="Morin E."/>
            <person name="Murat C."/>
            <person name="Riley R."/>
            <person name="Ohm R."/>
            <person name="Sun H."/>
            <person name="Tunlid A."/>
            <person name="Henrissat B."/>
            <person name="Grigoriev I.V."/>
            <person name="Hibbett D.S."/>
            <person name="Martin F."/>
        </authorList>
    </citation>
    <scope>NUCLEOTIDE SEQUENCE [LARGE SCALE GENOMIC DNA]</scope>
    <source>
        <strain evidence="4">h7</strain>
    </source>
</reference>
<dbReference type="InterPro" id="IPR007736">
    <property type="entry name" value="Caleosin-related"/>
</dbReference>
<dbReference type="HOGENOM" id="CLU_062049_1_1_1"/>
<dbReference type="STRING" id="686832.A0A0C2XMX5"/>
<keyword evidence="2" id="KW-0472">Membrane</keyword>
<dbReference type="PANTHER" id="PTHR31495:SF0">
    <property type="entry name" value="BINDING PROTEIN CALEOSIN, PUTATIVE (AFU_ORTHOLOGUE AFUA_5G13750)-RELATED"/>
    <property type="match status" value="1"/>
</dbReference>
<keyword evidence="4" id="KW-1185">Reference proteome</keyword>
<name>A0A0C2XMX5_HEBCY</name>
<reference evidence="3 4" key="1">
    <citation type="submission" date="2014-04" db="EMBL/GenBank/DDBJ databases">
        <authorList>
            <consortium name="DOE Joint Genome Institute"/>
            <person name="Kuo A."/>
            <person name="Gay G."/>
            <person name="Dore J."/>
            <person name="Kohler A."/>
            <person name="Nagy L.G."/>
            <person name="Floudas D."/>
            <person name="Copeland A."/>
            <person name="Barry K.W."/>
            <person name="Cichocki N."/>
            <person name="Veneault-Fourrey C."/>
            <person name="LaButti K."/>
            <person name="Lindquist E.A."/>
            <person name="Lipzen A."/>
            <person name="Lundell T."/>
            <person name="Morin E."/>
            <person name="Murat C."/>
            <person name="Sun H."/>
            <person name="Tunlid A."/>
            <person name="Henrissat B."/>
            <person name="Grigoriev I.V."/>
            <person name="Hibbett D.S."/>
            <person name="Martin F."/>
            <person name="Nordberg H.P."/>
            <person name="Cantor M.N."/>
            <person name="Hua S.X."/>
        </authorList>
    </citation>
    <scope>NUCLEOTIDE SEQUENCE [LARGE SCALE GENOMIC DNA]</scope>
    <source>
        <strain evidence="4">h7</strain>
    </source>
</reference>
<gene>
    <name evidence="3" type="ORF">M413DRAFT_447398</name>
</gene>
<evidence type="ECO:0000256" key="1">
    <source>
        <dbReference type="ARBA" id="ARBA00006765"/>
    </source>
</evidence>
<dbReference type="Pfam" id="PF05042">
    <property type="entry name" value="Caleosin"/>
    <property type="match status" value="1"/>
</dbReference>
<organism evidence="3 4">
    <name type="scientific">Hebeloma cylindrosporum</name>
    <dbReference type="NCBI Taxonomy" id="76867"/>
    <lineage>
        <taxon>Eukaryota</taxon>
        <taxon>Fungi</taxon>
        <taxon>Dikarya</taxon>
        <taxon>Basidiomycota</taxon>
        <taxon>Agaricomycotina</taxon>
        <taxon>Agaricomycetes</taxon>
        <taxon>Agaricomycetidae</taxon>
        <taxon>Agaricales</taxon>
        <taxon>Agaricineae</taxon>
        <taxon>Hymenogastraceae</taxon>
        <taxon>Hebeloma</taxon>
    </lineage>
</organism>
<evidence type="ECO:0000313" key="4">
    <source>
        <dbReference type="Proteomes" id="UP000053424"/>
    </source>
</evidence>
<dbReference type="GO" id="GO:0004497">
    <property type="term" value="F:monooxygenase activity"/>
    <property type="evidence" value="ECO:0007669"/>
    <property type="project" value="TreeGrafter"/>
</dbReference>
<dbReference type="EMBL" id="KN831787">
    <property type="protein sequence ID" value="KIM39038.1"/>
    <property type="molecule type" value="Genomic_DNA"/>
</dbReference>